<evidence type="ECO:0000256" key="2">
    <source>
        <dbReference type="ARBA" id="ARBA00022729"/>
    </source>
</evidence>
<dbReference type="NCBIfam" id="NF047847">
    <property type="entry name" value="SS_mature_LptM"/>
    <property type="match status" value="1"/>
</dbReference>
<gene>
    <name evidence="8" type="ORF">SAMN06297144_0902</name>
</gene>
<keyword evidence="2" id="KW-0732">Signal</keyword>
<keyword evidence="9" id="KW-1185">Reference proteome</keyword>
<evidence type="ECO:0000256" key="4">
    <source>
        <dbReference type="ARBA" id="ARBA00023139"/>
    </source>
</evidence>
<accession>A0A285QE52</accession>
<dbReference type="PROSITE" id="PS51257">
    <property type="entry name" value="PROKAR_LIPOPROTEIN"/>
    <property type="match status" value="1"/>
</dbReference>
<keyword evidence="5" id="KW-0998">Cell outer membrane</keyword>
<evidence type="ECO:0000256" key="5">
    <source>
        <dbReference type="ARBA" id="ARBA00023237"/>
    </source>
</evidence>
<evidence type="ECO:0000256" key="7">
    <source>
        <dbReference type="SAM" id="MobiDB-lite"/>
    </source>
</evidence>
<evidence type="ECO:0000256" key="1">
    <source>
        <dbReference type="ARBA" id="ARBA00004459"/>
    </source>
</evidence>
<dbReference type="EMBL" id="OBMI01000001">
    <property type="protein sequence ID" value="SOB80126.1"/>
    <property type="molecule type" value="Genomic_DNA"/>
</dbReference>
<dbReference type="RefSeq" id="WP_097062739.1">
    <property type="nucleotide sequence ID" value="NZ_OBMI01000001.1"/>
</dbReference>
<evidence type="ECO:0000313" key="9">
    <source>
        <dbReference type="Proteomes" id="UP000219494"/>
    </source>
</evidence>
<dbReference type="Proteomes" id="UP000219494">
    <property type="component" value="Unassembled WGS sequence"/>
</dbReference>
<feature type="compositionally biased region" description="Basic and acidic residues" evidence="7">
    <location>
        <begin position="56"/>
        <end position="78"/>
    </location>
</feature>
<dbReference type="InterPro" id="IPR032831">
    <property type="entry name" value="LptM_cons"/>
</dbReference>
<sequence length="78" mass="8147">MTRYLAAIALVALAGCGQRGDLKPASNTPLPVAPVGARATPTPAALLTPSIQARPARSDEVLKSSEQRPRDDFTLPPN</sequence>
<evidence type="ECO:0000256" key="3">
    <source>
        <dbReference type="ARBA" id="ARBA00023136"/>
    </source>
</evidence>
<dbReference type="AlphaFoldDB" id="A0A285QE52"/>
<feature type="region of interest" description="Disordered" evidence="7">
    <location>
        <begin position="20"/>
        <end position="78"/>
    </location>
</feature>
<proteinExistence type="predicted"/>
<reference evidence="8 9" key="1">
    <citation type="submission" date="2017-07" db="EMBL/GenBank/DDBJ databases">
        <authorList>
            <person name="Sun Z.S."/>
            <person name="Albrecht U."/>
            <person name="Echele G."/>
            <person name="Lee C.C."/>
        </authorList>
    </citation>
    <scope>NUCLEOTIDE SEQUENCE [LARGE SCALE GENOMIC DNA]</scope>
    <source>
        <strain evidence="8 9">CGMCC 1.12672</strain>
    </source>
</reference>
<feature type="compositionally biased region" description="Low complexity" evidence="7">
    <location>
        <begin position="39"/>
        <end position="49"/>
    </location>
</feature>
<keyword evidence="3" id="KW-0472">Membrane</keyword>
<evidence type="ECO:0000256" key="6">
    <source>
        <dbReference type="ARBA" id="ARBA00023288"/>
    </source>
</evidence>
<evidence type="ECO:0008006" key="10">
    <source>
        <dbReference type="Google" id="ProtNLM"/>
    </source>
</evidence>
<evidence type="ECO:0000313" key="8">
    <source>
        <dbReference type="EMBL" id="SOB80126.1"/>
    </source>
</evidence>
<organism evidence="8 9">
    <name type="scientific">Sphingomonas guangdongensis</name>
    <dbReference type="NCBI Taxonomy" id="1141890"/>
    <lineage>
        <taxon>Bacteria</taxon>
        <taxon>Pseudomonadati</taxon>
        <taxon>Pseudomonadota</taxon>
        <taxon>Alphaproteobacteria</taxon>
        <taxon>Sphingomonadales</taxon>
        <taxon>Sphingomonadaceae</taxon>
        <taxon>Sphingomonas</taxon>
    </lineage>
</organism>
<dbReference type="OrthoDB" id="7596860at2"/>
<comment type="subcellular location">
    <subcellularLocation>
        <location evidence="1">Cell outer membrane</location>
        <topology evidence="1">Lipid-anchor</topology>
    </subcellularLocation>
</comment>
<name>A0A285QE52_9SPHN</name>
<protein>
    <recommendedName>
        <fullName evidence="10">Lipoprotein-attachment site-containing protein</fullName>
    </recommendedName>
</protein>
<keyword evidence="4" id="KW-0564">Palmitate</keyword>
<keyword evidence="6" id="KW-0449">Lipoprotein</keyword>